<evidence type="ECO:0000313" key="3">
    <source>
        <dbReference type="Proteomes" id="UP000426246"/>
    </source>
</evidence>
<dbReference type="EMBL" id="CP034235">
    <property type="protein sequence ID" value="QGQ94257.1"/>
    <property type="molecule type" value="Genomic_DNA"/>
</dbReference>
<evidence type="ECO:0000259" key="1">
    <source>
        <dbReference type="Pfam" id="PF01869"/>
    </source>
</evidence>
<proteinExistence type="predicted"/>
<dbReference type="OrthoDB" id="9772633at2"/>
<dbReference type="PANTHER" id="PTHR43190:SF3">
    <property type="entry name" value="N-ACETYL-D-GLUCOSAMINE KINASE"/>
    <property type="match status" value="1"/>
</dbReference>
<dbReference type="PANTHER" id="PTHR43190">
    <property type="entry name" value="N-ACETYL-D-GLUCOSAMINE KINASE"/>
    <property type="match status" value="1"/>
</dbReference>
<gene>
    <name evidence="2" type="ORF">EHS13_04705</name>
</gene>
<evidence type="ECO:0000313" key="2">
    <source>
        <dbReference type="EMBL" id="QGQ94257.1"/>
    </source>
</evidence>
<dbReference type="Proteomes" id="UP000426246">
    <property type="component" value="Chromosome"/>
</dbReference>
<dbReference type="InterPro" id="IPR043129">
    <property type="entry name" value="ATPase_NBD"/>
</dbReference>
<keyword evidence="3" id="KW-1185">Reference proteome</keyword>
<dbReference type="InterPro" id="IPR052519">
    <property type="entry name" value="Euk-type_GlcNAc_Kinase"/>
</dbReference>
<dbReference type="CDD" id="cd24007">
    <property type="entry name" value="ASKHA_NBD_eukNAGK-like"/>
    <property type="match status" value="1"/>
</dbReference>
<dbReference type="AlphaFoldDB" id="A0A6B8REB2"/>
<accession>A0A6B8REB2</accession>
<dbReference type="KEGG" id="ppsc:EHS13_04705"/>
<sequence length="327" mass="35254">MRYVLGLDGGGSKLLCVIADETGRMIGSSLAGPTNSSYNTPEEIELSITSVISEILANHNIARQDVSIVYGALPADGQLSISTITKNLHDGVKVNLCGEYVLSLFGAIQEDYGAVVQAGTGSFAHIRTPKTEITVGGWGPILGDEGSGYYIGKNALMACVRMADELGIFTILQERILTYCKQVKMRDLCTLIYATPSNKQSTLIASLCPIVGKAAAEGDKVAIDILEDAAEMLFMQASSVLKLPDVEARFPLTVAGGVWKTNPLLFNCFSTKIKQLFPQIDLRYPLFEPVIGGVLLGLRDLGFPVKAKIEELKHHFSAYSISADLFQ</sequence>
<dbReference type="Gene3D" id="3.30.420.40">
    <property type="match status" value="2"/>
</dbReference>
<dbReference type="InterPro" id="IPR002731">
    <property type="entry name" value="ATPase_BadF"/>
</dbReference>
<dbReference type="SUPFAM" id="SSF53067">
    <property type="entry name" value="Actin-like ATPase domain"/>
    <property type="match status" value="2"/>
</dbReference>
<protein>
    <recommendedName>
        <fullName evidence="1">ATPase BadF/BadG/BcrA/BcrD type domain-containing protein</fullName>
    </recommendedName>
</protein>
<reference evidence="3" key="1">
    <citation type="submission" date="2018-11" db="EMBL/GenBank/DDBJ databases">
        <title>Complete genome sequence of Paenibacillus sp. ML311-T8.</title>
        <authorList>
            <person name="Nam Y.-D."/>
            <person name="Kang J."/>
            <person name="Chung W.-H."/>
            <person name="Park Y.S."/>
        </authorList>
    </citation>
    <scope>NUCLEOTIDE SEQUENCE [LARGE SCALE GENOMIC DNA]</scope>
    <source>
        <strain evidence="3">ML311-T8</strain>
    </source>
</reference>
<organism evidence="2 3">
    <name type="scientific">Paenibacillus psychroresistens</name>
    <dbReference type="NCBI Taxonomy" id="1778678"/>
    <lineage>
        <taxon>Bacteria</taxon>
        <taxon>Bacillati</taxon>
        <taxon>Bacillota</taxon>
        <taxon>Bacilli</taxon>
        <taxon>Bacillales</taxon>
        <taxon>Paenibacillaceae</taxon>
        <taxon>Paenibacillus</taxon>
    </lineage>
</organism>
<name>A0A6B8REB2_9BACL</name>
<feature type="domain" description="ATPase BadF/BadG/BcrA/BcrD type" evidence="1">
    <location>
        <begin position="5"/>
        <end position="297"/>
    </location>
</feature>
<dbReference type="Pfam" id="PF01869">
    <property type="entry name" value="BcrAD_BadFG"/>
    <property type="match status" value="1"/>
</dbReference>
<dbReference type="RefSeq" id="WP_155699257.1">
    <property type="nucleotide sequence ID" value="NZ_CP034235.1"/>
</dbReference>